<dbReference type="Proteomes" id="UP001202550">
    <property type="component" value="Unassembled WGS sequence"/>
</dbReference>
<dbReference type="RefSeq" id="WP_249055215.1">
    <property type="nucleotide sequence ID" value="NZ_JALZWP010000001.1"/>
</dbReference>
<evidence type="ECO:0000313" key="1">
    <source>
        <dbReference type="EMBL" id="MCL1627124.1"/>
    </source>
</evidence>
<comment type="caution">
    <text evidence="1">The sequence shown here is derived from an EMBL/GenBank/DDBJ whole genome shotgun (WGS) entry which is preliminary data.</text>
</comment>
<keyword evidence="2" id="KW-1185">Reference proteome</keyword>
<evidence type="ECO:0000313" key="2">
    <source>
        <dbReference type="Proteomes" id="UP001202550"/>
    </source>
</evidence>
<dbReference type="SUPFAM" id="SSF52172">
    <property type="entry name" value="CheY-like"/>
    <property type="match status" value="1"/>
</dbReference>
<dbReference type="EMBL" id="JALZWP010000001">
    <property type="protein sequence ID" value="MCL1627124.1"/>
    <property type="molecule type" value="Genomic_DNA"/>
</dbReference>
<gene>
    <name evidence="1" type="ORF">M3N55_00115</name>
</gene>
<name>A0ABT0LYJ0_9RHOB</name>
<organism evidence="1 2">
    <name type="scientific">Roseinatronobacter domitianus</name>
    <dbReference type="NCBI Taxonomy" id="2940293"/>
    <lineage>
        <taxon>Bacteria</taxon>
        <taxon>Pseudomonadati</taxon>
        <taxon>Pseudomonadota</taxon>
        <taxon>Alphaproteobacteria</taxon>
        <taxon>Rhodobacterales</taxon>
        <taxon>Paracoccaceae</taxon>
        <taxon>Roseinatronobacter</taxon>
    </lineage>
</organism>
<accession>A0ABT0LYJ0</accession>
<protein>
    <submittedName>
        <fullName evidence="1">Response regulator</fullName>
    </submittedName>
</protein>
<dbReference type="InterPro" id="IPR011006">
    <property type="entry name" value="CheY-like_superfamily"/>
</dbReference>
<sequence length="201" mass="22710">MSFLRPHIKPDHSEEFRGIDCADSHPIPAHRRKLDRFGLVSERDLSDRMDVKAEDATLPRHRAVIVGFQEQVLSQVVSYLAEMRIRISVSMCNFVELHAAMEHLSGFDLIIMNLDSFDDIEDAIEALVMFKKAYSSFTIVAISEHVKADDFGTSRRPMCDATLKSPFGPHRFKDAVEAALENHAEANCDDSKPWFTESVSA</sequence>
<reference evidence="1 2" key="1">
    <citation type="submission" date="2022-05" db="EMBL/GenBank/DDBJ databases">
        <title>Seasonal and diel survey of microbial diversity of the Tyrrhenian coast.</title>
        <authorList>
            <person name="Gattoni G."/>
            <person name="Corral P."/>
        </authorList>
    </citation>
    <scope>NUCLEOTIDE SEQUENCE [LARGE SCALE GENOMIC DNA]</scope>
    <source>
        <strain evidence="1 2">V10</strain>
    </source>
</reference>
<proteinExistence type="predicted"/>
<dbReference type="Gene3D" id="3.40.50.2300">
    <property type="match status" value="1"/>
</dbReference>